<reference evidence="4 5" key="1">
    <citation type="submission" date="2020-08" db="EMBL/GenBank/DDBJ databases">
        <title>Cohnella phylogeny.</title>
        <authorList>
            <person name="Dunlap C."/>
        </authorList>
    </citation>
    <scope>NUCLEOTIDE SEQUENCE [LARGE SCALE GENOMIC DNA]</scope>
    <source>
        <strain evidence="4 5">CBP 2801</strain>
    </source>
</reference>
<dbReference type="InterPro" id="IPR029058">
    <property type="entry name" value="AB_hydrolase_fold"/>
</dbReference>
<comment type="caution">
    <text evidence="4">The sequence shown here is derived from an EMBL/GenBank/DDBJ whole genome shotgun (WGS) entry which is preliminary data.</text>
</comment>
<dbReference type="GO" id="GO:0046503">
    <property type="term" value="P:glycerolipid catabolic process"/>
    <property type="evidence" value="ECO:0007669"/>
    <property type="project" value="TreeGrafter"/>
</dbReference>
<feature type="domain" description="AB hydrolase-1" evidence="3">
    <location>
        <begin position="25"/>
        <end position="141"/>
    </location>
</feature>
<dbReference type="GO" id="GO:0004806">
    <property type="term" value="F:triacylglycerol lipase activity"/>
    <property type="evidence" value="ECO:0007669"/>
    <property type="project" value="TreeGrafter"/>
</dbReference>
<dbReference type="GO" id="GO:0006508">
    <property type="term" value="P:proteolysis"/>
    <property type="evidence" value="ECO:0007669"/>
    <property type="project" value="InterPro"/>
</dbReference>
<dbReference type="EMBL" id="JACJVO010000009">
    <property type="protein sequence ID" value="MBB6730821.1"/>
    <property type="molecule type" value="Genomic_DNA"/>
</dbReference>
<dbReference type="PANTHER" id="PTHR43433:SF5">
    <property type="entry name" value="AB HYDROLASE-1 DOMAIN-CONTAINING PROTEIN"/>
    <property type="match status" value="1"/>
</dbReference>
<dbReference type="InterPro" id="IPR002410">
    <property type="entry name" value="Peptidase_S33"/>
</dbReference>
<sequence>MSEKKTGYLSVPGAELYYEVRGTGPALLMIHGGNGDADVYSGVAERLADRYSVIAYDRRGHSRSRQADEGEAYRVSTHSDDAARLLAELTDSPAYVFGSSSGAVIGLDFALRHSGQIRLLVAHEPPLTHLLAGEERERARHIQEQLESVSRREGALPAIKQFASALGLDQAGGRPDRRPDPEQLARMAANMKYFLMHESPAIRRHVLDTDDLRAAPDSQPMRIAVGGGADSRGTFPYQCAAALAEKLNADLAEFPGNHLGYVRQSEAFAETLHRVIGG</sequence>
<comment type="similarity">
    <text evidence="1">Belongs to the peptidase S33 family.</text>
</comment>
<dbReference type="InterPro" id="IPR050471">
    <property type="entry name" value="AB_hydrolase"/>
</dbReference>
<evidence type="ECO:0000256" key="2">
    <source>
        <dbReference type="ARBA" id="ARBA00022801"/>
    </source>
</evidence>
<evidence type="ECO:0000259" key="3">
    <source>
        <dbReference type="Pfam" id="PF00561"/>
    </source>
</evidence>
<dbReference type="PRINTS" id="PR00793">
    <property type="entry name" value="PROAMNOPTASE"/>
</dbReference>
<gene>
    <name evidence="4" type="ORF">H7C18_07870</name>
</gene>
<evidence type="ECO:0000256" key="1">
    <source>
        <dbReference type="ARBA" id="ARBA00010088"/>
    </source>
</evidence>
<dbReference type="Pfam" id="PF00561">
    <property type="entry name" value="Abhydrolase_1"/>
    <property type="match status" value="1"/>
</dbReference>
<dbReference type="Gene3D" id="3.40.50.1820">
    <property type="entry name" value="alpha/beta hydrolase"/>
    <property type="match status" value="1"/>
</dbReference>
<dbReference type="AlphaFoldDB" id="A0A7X0VUC0"/>
<protein>
    <submittedName>
        <fullName evidence="4">Alpha/beta hydrolase</fullName>
    </submittedName>
</protein>
<accession>A0A7X0VUC0</accession>
<evidence type="ECO:0000313" key="4">
    <source>
        <dbReference type="EMBL" id="MBB6730821.1"/>
    </source>
</evidence>
<keyword evidence="2 4" id="KW-0378">Hydrolase</keyword>
<dbReference type="PANTHER" id="PTHR43433">
    <property type="entry name" value="HYDROLASE, ALPHA/BETA FOLD FAMILY PROTEIN"/>
    <property type="match status" value="1"/>
</dbReference>
<dbReference type="SUPFAM" id="SSF53474">
    <property type="entry name" value="alpha/beta-Hydrolases"/>
    <property type="match status" value="1"/>
</dbReference>
<proteinExistence type="inferred from homology"/>
<evidence type="ECO:0000313" key="5">
    <source>
        <dbReference type="Proteomes" id="UP000564644"/>
    </source>
</evidence>
<dbReference type="GO" id="GO:0004177">
    <property type="term" value="F:aminopeptidase activity"/>
    <property type="evidence" value="ECO:0007669"/>
    <property type="project" value="UniProtKB-EC"/>
</dbReference>
<dbReference type="InterPro" id="IPR000073">
    <property type="entry name" value="AB_hydrolase_1"/>
</dbReference>
<keyword evidence="5" id="KW-1185">Reference proteome</keyword>
<organism evidence="4 5">
    <name type="scientific">Cohnella zeiphila</name>
    <dbReference type="NCBI Taxonomy" id="2761120"/>
    <lineage>
        <taxon>Bacteria</taxon>
        <taxon>Bacillati</taxon>
        <taxon>Bacillota</taxon>
        <taxon>Bacilli</taxon>
        <taxon>Bacillales</taxon>
        <taxon>Paenibacillaceae</taxon>
        <taxon>Cohnella</taxon>
    </lineage>
</organism>
<name>A0A7X0VUC0_9BACL</name>
<dbReference type="RefSeq" id="WP_185128482.1">
    <property type="nucleotide sequence ID" value="NZ_JACJVO010000009.1"/>
</dbReference>
<dbReference type="Proteomes" id="UP000564644">
    <property type="component" value="Unassembled WGS sequence"/>
</dbReference>